<accession>A0ABV6NGV9</accession>
<proteinExistence type="predicted"/>
<keyword evidence="2" id="KW-1185">Reference proteome</keyword>
<gene>
    <name evidence="1" type="ORF">ACFFH4_13190</name>
</gene>
<evidence type="ECO:0008006" key="3">
    <source>
        <dbReference type="Google" id="ProtNLM"/>
    </source>
</evidence>
<dbReference type="Proteomes" id="UP001589833">
    <property type="component" value="Unassembled WGS sequence"/>
</dbReference>
<protein>
    <recommendedName>
        <fullName evidence="3">S1 motif domain-containing protein</fullName>
    </recommendedName>
</protein>
<reference evidence="1 2" key="1">
    <citation type="submission" date="2024-09" db="EMBL/GenBank/DDBJ databases">
        <authorList>
            <person name="Sun Q."/>
            <person name="Mori K."/>
        </authorList>
    </citation>
    <scope>NUCLEOTIDE SEQUENCE [LARGE SCALE GENOMIC DNA]</scope>
    <source>
        <strain evidence="1 2">NCAIM B.02301</strain>
    </source>
</reference>
<dbReference type="EMBL" id="JBHLTR010000017">
    <property type="protein sequence ID" value="MFC0560005.1"/>
    <property type="molecule type" value="Genomic_DNA"/>
</dbReference>
<organism evidence="1 2">
    <name type="scientific">Halalkalibacter alkalisediminis</name>
    <dbReference type="NCBI Taxonomy" id="935616"/>
    <lineage>
        <taxon>Bacteria</taxon>
        <taxon>Bacillati</taxon>
        <taxon>Bacillota</taxon>
        <taxon>Bacilli</taxon>
        <taxon>Bacillales</taxon>
        <taxon>Bacillaceae</taxon>
        <taxon>Halalkalibacter</taxon>
    </lineage>
</organism>
<sequence length="108" mass="12133">MLLALKISNMLSCLLPHRSTKPTYINGLPVSEPDLVGEVLSVEEHGLFIDGKVYLDIRDATIMDEQNIRLEVKDIDEGDTVRIWISESELFGMTPALGTAMFVQRENK</sequence>
<evidence type="ECO:0000313" key="1">
    <source>
        <dbReference type="EMBL" id="MFC0560005.1"/>
    </source>
</evidence>
<evidence type="ECO:0000313" key="2">
    <source>
        <dbReference type="Proteomes" id="UP001589833"/>
    </source>
</evidence>
<comment type="caution">
    <text evidence="1">The sequence shown here is derived from an EMBL/GenBank/DDBJ whole genome shotgun (WGS) entry which is preliminary data.</text>
</comment>
<name>A0ABV6NGV9_9BACI</name>
<dbReference type="RefSeq" id="WP_273840643.1">
    <property type="nucleotide sequence ID" value="NZ_JAQQWT010000002.1"/>
</dbReference>